<comment type="caution">
    <text evidence="2">The sequence shown here is derived from an EMBL/GenBank/DDBJ whole genome shotgun (WGS) entry which is preliminary data.</text>
</comment>
<name>A0A9P4U2L5_9PEZI</name>
<accession>A0A9P4U2L5</accession>
<reference evidence="2" key="1">
    <citation type="journal article" date="2020" name="Stud. Mycol.">
        <title>101 Dothideomycetes genomes: a test case for predicting lifestyles and emergence of pathogens.</title>
        <authorList>
            <person name="Haridas S."/>
            <person name="Albert R."/>
            <person name="Binder M."/>
            <person name="Bloem J."/>
            <person name="Labutti K."/>
            <person name="Salamov A."/>
            <person name="Andreopoulos B."/>
            <person name="Baker S."/>
            <person name="Barry K."/>
            <person name="Bills G."/>
            <person name="Bluhm B."/>
            <person name="Cannon C."/>
            <person name="Castanera R."/>
            <person name="Culley D."/>
            <person name="Daum C."/>
            <person name="Ezra D."/>
            <person name="Gonzalez J."/>
            <person name="Henrissat B."/>
            <person name="Kuo A."/>
            <person name="Liang C."/>
            <person name="Lipzen A."/>
            <person name="Lutzoni F."/>
            <person name="Magnuson J."/>
            <person name="Mondo S."/>
            <person name="Nolan M."/>
            <person name="Ohm R."/>
            <person name="Pangilinan J."/>
            <person name="Park H.-J."/>
            <person name="Ramirez L."/>
            <person name="Alfaro M."/>
            <person name="Sun H."/>
            <person name="Tritt A."/>
            <person name="Yoshinaga Y."/>
            <person name="Zwiers L.-H."/>
            <person name="Turgeon B."/>
            <person name="Goodwin S."/>
            <person name="Spatafora J."/>
            <person name="Crous P."/>
            <person name="Grigoriev I."/>
        </authorList>
    </citation>
    <scope>NUCLEOTIDE SEQUENCE</scope>
    <source>
        <strain evidence="2">CBS 130266</strain>
    </source>
</reference>
<keyword evidence="3" id="KW-1185">Reference proteome</keyword>
<organism evidence="2 3">
    <name type="scientific">Tothia fuscella</name>
    <dbReference type="NCBI Taxonomy" id="1048955"/>
    <lineage>
        <taxon>Eukaryota</taxon>
        <taxon>Fungi</taxon>
        <taxon>Dikarya</taxon>
        <taxon>Ascomycota</taxon>
        <taxon>Pezizomycotina</taxon>
        <taxon>Dothideomycetes</taxon>
        <taxon>Pleosporomycetidae</taxon>
        <taxon>Venturiales</taxon>
        <taxon>Cylindrosympodiaceae</taxon>
        <taxon>Tothia</taxon>
    </lineage>
</organism>
<feature type="region of interest" description="Disordered" evidence="1">
    <location>
        <begin position="218"/>
        <end position="248"/>
    </location>
</feature>
<dbReference type="OrthoDB" id="5357075at2759"/>
<dbReference type="EMBL" id="MU007014">
    <property type="protein sequence ID" value="KAF2434990.1"/>
    <property type="molecule type" value="Genomic_DNA"/>
</dbReference>
<dbReference type="Proteomes" id="UP000800235">
    <property type="component" value="Unassembled WGS sequence"/>
</dbReference>
<feature type="compositionally biased region" description="Low complexity" evidence="1">
    <location>
        <begin position="220"/>
        <end position="234"/>
    </location>
</feature>
<evidence type="ECO:0000256" key="1">
    <source>
        <dbReference type="SAM" id="MobiDB-lite"/>
    </source>
</evidence>
<sequence length="291" mass="33006">MQQEELIGLFSRTLNFSNPTPPPEENLSKPQPQRDNAEEQPPIYASQHYVPNRHMLPVRFFTPPAEPPQPQPEPEPEPRYLSDERLIELLNRNSIDPSTLFPSQVNLIRNADSDQRLRLLELWRISPPNLGYYDLAKEQSTWLSTTLQQEEAMAKLRYERRESDRSFSALAVQEIERPASAPESGERSRGGSGGGGGNVVQAEPYMMSGYELLAQKEYEQSNSQPSQQPLQESSRYNQATDPVFRGSGTWEKGIVDMENRYGSFEEMRGHGQGQNVHNTAALNGLDEDMVM</sequence>
<protein>
    <submittedName>
        <fullName evidence="2">Uncharacterized protein</fullName>
    </submittedName>
</protein>
<gene>
    <name evidence="2" type="ORF">EJ08DRAFT_645920</name>
</gene>
<proteinExistence type="predicted"/>
<evidence type="ECO:0000313" key="3">
    <source>
        <dbReference type="Proteomes" id="UP000800235"/>
    </source>
</evidence>
<dbReference type="AlphaFoldDB" id="A0A9P4U2L5"/>
<evidence type="ECO:0000313" key="2">
    <source>
        <dbReference type="EMBL" id="KAF2434990.1"/>
    </source>
</evidence>
<feature type="compositionally biased region" description="Pro residues" evidence="1">
    <location>
        <begin position="64"/>
        <end position="73"/>
    </location>
</feature>
<feature type="region of interest" description="Disordered" evidence="1">
    <location>
        <begin position="1"/>
        <end position="79"/>
    </location>
</feature>
<feature type="region of interest" description="Disordered" evidence="1">
    <location>
        <begin position="173"/>
        <end position="201"/>
    </location>
</feature>